<gene>
    <name evidence="1" type="ORF">J2_0047</name>
</gene>
<evidence type="ECO:0000313" key="2">
    <source>
        <dbReference type="Proteomes" id="UP000030722"/>
    </source>
</evidence>
<dbReference type="Proteomes" id="UP000030722">
    <property type="component" value="Genome"/>
</dbReference>
<sequence>MGAKWGRRPMPRGRTRIFRQSLWLESKTLSRMRNVQRVPMSTVRRYRFFPAFSTSRRYLQILIFLEVDTVDTVDTRPSDGGSRPVQLLAACPPCPVQYGGSVHRVHRVHRRRYRSAVQRLSSGVCRVQRIADGTLHRTVSESAFPHARVARLARVLDRHPKVC</sequence>
<reference evidence="1 2" key="1">
    <citation type="submission" date="2014-09" db="EMBL/GenBank/DDBJ databases">
        <title>Complete genome sequences of seven Vibrio cholerae phages isolated in China.</title>
        <authorList>
            <person name="Bhandare S.G."/>
            <person name="Warry A."/>
            <person name="Emes R.D."/>
            <person name="Su J."/>
            <person name="Barrow P.A."/>
            <person name="Atterbury R.J."/>
        </authorList>
    </citation>
    <scope>NUCLEOTIDE SEQUENCE [LARGE SCALE GENOMIC DNA]</scope>
</reference>
<dbReference type="OrthoDB" id="32594at10239"/>
<evidence type="ECO:0000313" key="1">
    <source>
        <dbReference type="EMBL" id="AIZ01638.1"/>
    </source>
</evidence>
<dbReference type="EMBL" id="KM612264">
    <property type="protein sequence ID" value="AIZ01638.1"/>
    <property type="molecule type" value="Genomic_DNA"/>
</dbReference>
<proteinExistence type="predicted"/>
<dbReference type="GeneID" id="24725200"/>
<protein>
    <submittedName>
        <fullName evidence="1">Uncharacterized protein</fullName>
    </submittedName>
</protein>
<dbReference type="RefSeq" id="YP_009152798.1">
    <property type="nucleotide sequence ID" value="NC_027393.1"/>
</dbReference>
<name>A0A0A7HAQ1_9CAUD</name>
<accession>A0A0A7HAQ1</accession>
<organism evidence="1 2">
    <name type="scientific">Vibrio phage J2</name>
    <dbReference type="NCBI Taxonomy" id="1558467"/>
    <lineage>
        <taxon>Viruses</taxon>
        <taxon>Duplodnaviria</taxon>
        <taxon>Heunggongvirae</taxon>
        <taxon>Uroviricota</taxon>
        <taxon>Caudoviricetes</taxon>
        <taxon>Enhodamvirus</taxon>
        <taxon>Enhodamvirus VP2</taxon>
    </lineage>
</organism>
<dbReference type="KEGG" id="vg:24725200"/>